<feature type="compositionally biased region" description="Basic residues" evidence="7">
    <location>
        <begin position="239"/>
        <end position="250"/>
    </location>
</feature>
<evidence type="ECO:0000256" key="2">
    <source>
        <dbReference type="ARBA" id="ARBA00009259"/>
    </source>
</evidence>
<dbReference type="GO" id="GO:0016592">
    <property type="term" value="C:mediator complex"/>
    <property type="evidence" value="ECO:0007669"/>
    <property type="project" value="InterPro"/>
</dbReference>
<feature type="compositionally biased region" description="Basic and acidic residues" evidence="7">
    <location>
        <begin position="187"/>
        <end position="197"/>
    </location>
</feature>
<comment type="caution">
    <text evidence="8">The sequence shown here is derived from an EMBL/GenBank/DDBJ whole genome shotgun (WGS) entry which is preliminary data.</text>
</comment>
<dbReference type="PANTHER" id="PTHR22536">
    <property type="entry name" value="LUNG CANCER METASTASIS-RELATED LCMR1 PROTEIN"/>
    <property type="match status" value="1"/>
</dbReference>
<dbReference type="GO" id="GO:0045944">
    <property type="term" value="P:positive regulation of transcription by RNA polymerase II"/>
    <property type="evidence" value="ECO:0007669"/>
    <property type="project" value="TreeGrafter"/>
</dbReference>
<feature type="region of interest" description="Disordered" evidence="7">
    <location>
        <begin position="1"/>
        <end position="23"/>
    </location>
</feature>
<dbReference type="PANTHER" id="PTHR22536:SF1">
    <property type="entry name" value="MEDIATOR OF RNA POLYMERASE II TRANSCRIPTION SUBUNIT 19"/>
    <property type="match status" value="1"/>
</dbReference>
<sequence length="278" mass="30934">MESLNSRQQHLDPGRQSSFQSLALNNVRSASRASASFSVTSPFGNYPEPTSVNYRATMVSTTSTPTPSTQMSPFYLLREDTLTPSEANSNLLVKHGFDQTYQKSKKVKEGLSSFLPHLPGVLDELGGPDNSLRSVVDKPPIGGKELLPLTGHSLSGFRLNPGPIPEQFRFMSQHPVKKKHKHKKHKSQDNERNKEGGEAVSQSGQEQEKLASSSTDKPEGAHDSKKHKKQKKHDDGERKKKKKEKKKKKVSLYFTFSVVHDKKCVGENASLSDKSHLF</sequence>
<reference evidence="8 9" key="1">
    <citation type="submission" date="2022-05" db="EMBL/GenBank/DDBJ databases">
        <authorList>
            <consortium name="Genoscope - CEA"/>
            <person name="William W."/>
        </authorList>
    </citation>
    <scope>NUCLEOTIDE SEQUENCE [LARGE SCALE GENOMIC DNA]</scope>
</reference>
<keyword evidence="9" id="KW-1185">Reference proteome</keyword>
<comment type="similarity">
    <text evidence="2 6">Belongs to the Mediator complex subunit 19 family.</text>
</comment>
<evidence type="ECO:0000313" key="9">
    <source>
        <dbReference type="Proteomes" id="UP001159428"/>
    </source>
</evidence>
<evidence type="ECO:0000256" key="6">
    <source>
        <dbReference type="RuleBase" id="RU364151"/>
    </source>
</evidence>
<feature type="compositionally biased region" description="Polar residues" evidence="7">
    <location>
        <begin position="200"/>
        <end position="215"/>
    </location>
</feature>
<comment type="subcellular location">
    <subcellularLocation>
        <location evidence="1 6">Nucleus</location>
    </subcellularLocation>
</comment>
<comment type="subunit">
    <text evidence="6">Component of the Mediator complex.</text>
</comment>
<evidence type="ECO:0000256" key="5">
    <source>
        <dbReference type="ARBA" id="ARBA00023242"/>
    </source>
</evidence>
<feature type="compositionally biased region" description="Basic residues" evidence="7">
    <location>
        <begin position="175"/>
        <end position="186"/>
    </location>
</feature>
<evidence type="ECO:0000313" key="8">
    <source>
        <dbReference type="EMBL" id="CAH3108091.1"/>
    </source>
</evidence>
<keyword evidence="6" id="KW-0010">Activator</keyword>
<comment type="function">
    <text evidence="6">Component of the Mediator complex, a coactivator involved in the regulated transcription of nearly all RNA polymerase II-dependent genes. Mediator functions as a bridge to convey information from gene-specific regulatory proteins to the basal RNA polymerase II transcription machinery. Mediator is recruited to promoters by direct interactions with regulatory proteins and serves as a scaffold for the assembly of a functional preinitiation complex with RNA polymerase II and the general transcription factors.</text>
</comment>
<feature type="region of interest" description="Disordered" evidence="7">
    <location>
        <begin position="173"/>
        <end position="252"/>
    </location>
</feature>
<dbReference type="Proteomes" id="UP001159428">
    <property type="component" value="Unassembled WGS sequence"/>
</dbReference>
<keyword evidence="4 6" id="KW-0804">Transcription</keyword>
<gene>
    <name evidence="6" type="primary">MED19</name>
    <name evidence="8" type="ORF">PMEA_00003113</name>
</gene>
<dbReference type="Pfam" id="PF10278">
    <property type="entry name" value="Med19"/>
    <property type="match status" value="1"/>
</dbReference>
<evidence type="ECO:0000256" key="3">
    <source>
        <dbReference type="ARBA" id="ARBA00023015"/>
    </source>
</evidence>
<name>A0AAU9WAK3_9CNID</name>
<dbReference type="AlphaFoldDB" id="A0AAU9WAK3"/>
<dbReference type="GO" id="GO:0003712">
    <property type="term" value="F:transcription coregulator activity"/>
    <property type="evidence" value="ECO:0007669"/>
    <property type="project" value="InterPro"/>
</dbReference>
<evidence type="ECO:0000256" key="1">
    <source>
        <dbReference type="ARBA" id="ARBA00004123"/>
    </source>
</evidence>
<proteinExistence type="inferred from homology"/>
<dbReference type="EMBL" id="CALNXJ010000011">
    <property type="protein sequence ID" value="CAH3108091.1"/>
    <property type="molecule type" value="Genomic_DNA"/>
</dbReference>
<keyword evidence="3 6" id="KW-0805">Transcription regulation</keyword>
<organism evidence="8 9">
    <name type="scientific">Pocillopora meandrina</name>
    <dbReference type="NCBI Taxonomy" id="46732"/>
    <lineage>
        <taxon>Eukaryota</taxon>
        <taxon>Metazoa</taxon>
        <taxon>Cnidaria</taxon>
        <taxon>Anthozoa</taxon>
        <taxon>Hexacorallia</taxon>
        <taxon>Scleractinia</taxon>
        <taxon>Astrocoeniina</taxon>
        <taxon>Pocilloporidae</taxon>
        <taxon>Pocillopora</taxon>
    </lineage>
</organism>
<keyword evidence="5 6" id="KW-0539">Nucleus</keyword>
<protein>
    <recommendedName>
        <fullName evidence="6">Mediator of RNA polymerase II transcription subunit 19</fullName>
    </recommendedName>
    <alternativeName>
        <fullName evidence="6">Mediator complex subunit 19</fullName>
    </alternativeName>
</protein>
<evidence type="ECO:0000256" key="7">
    <source>
        <dbReference type="SAM" id="MobiDB-lite"/>
    </source>
</evidence>
<accession>A0AAU9WAK3</accession>
<dbReference type="InterPro" id="IPR019403">
    <property type="entry name" value="Mediator_Med19_met"/>
</dbReference>
<evidence type="ECO:0000256" key="4">
    <source>
        <dbReference type="ARBA" id="ARBA00023163"/>
    </source>
</evidence>